<accession>A0A0D2CIX4</accession>
<keyword evidence="1" id="KW-1133">Transmembrane helix</keyword>
<evidence type="ECO:0000313" key="2">
    <source>
        <dbReference type="EMBL" id="KIW49842.1"/>
    </source>
</evidence>
<name>A0A0D2CIX4_9EURO</name>
<dbReference type="AlphaFoldDB" id="A0A0D2CIX4"/>
<feature type="transmembrane region" description="Helical" evidence="1">
    <location>
        <begin position="168"/>
        <end position="189"/>
    </location>
</feature>
<feature type="transmembrane region" description="Helical" evidence="1">
    <location>
        <begin position="104"/>
        <end position="125"/>
    </location>
</feature>
<dbReference type="HOGENOM" id="CLU_024888_0_0_1"/>
<evidence type="ECO:0000256" key="1">
    <source>
        <dbReference type="SAM" id="Phobius"/>
    </source>
</evidence>
<evidence type="ECO:0000313" key="3">
    <source>
        <dbReference type="Proteomes" id="UP000054342"/>
    </source>
</evidence>
<feature type="transmembrane region" description="Helical" evidence="1">
    <location>
        <begin position="649"/>
        <end position="671"/>
    </location>
</feature>
<keyword evidence="1" id="KW-0812">Transmembrane</keyword>
<organism evidence="2 3">
    <name type="scientific">Exophiala xenobiotica</name>
    <dbReference type="NCBI Taxonomy" id="348802"/>
    <lineage>
        <taxon>Eukaryota</taxon>
        <taxon>Fungi</taxon>
        <taxon>Dikarya</taxon>
        <taxon>Ascomycota</taxon>
        <taxon>Pezizomycotina</taxon>
        <taxon>Eurotiomycetes</taxon>
        <taxon>Chaetothyriomycetidae</taxon>
        <taxon>Chaetothyriales</taxon>
        <taxon>Herpotrichiellaceae</taxon>
        <taxon>Exophiala</taxon>
    </lineage>
</organism>
<reference evidence="2 3" key="1">
    <citation type="submission" date="2015-01" db="EMBL/GenBank/DDBJ databases">
        <title>The Genome Sequence of Exophiala xenobiotica CBS118157.</title>
        <authorList>
            <consortium name="The Broad Institute Genomics Platform"/>
            <person name="Cuomo C."/>
            <person name="de Hoog S."/>
            <person name="Gorbushina A."/>
            <person name="Stielow B."/>
            <person name="Teixiera M."/>
            <person name="Abouelleil A."/>
            <person name="Chapman S.B."/>
            <person name="Priest M."/>
            <person name="Young S.K."/>
            <person name="Wortman J."/>
            <person name="Nusbaum C."/>
            <person name="Birren B."/>
        </authorList>
    </citation>
    <scope>NUCLEOTIDE SEQUENCE [LARGE SCALE GENOMIC DNA]</scope>
    <source>
        <strain evidence="2 3">CBS 118157</strain>
    </source>
</reference>
<dbReference type="RefSeq" id="XP_013310426.1">
    <property type="nucleotide sequence ID" value="XM_013454972.1"/>
</dbReference>
<keyword evidence="3" id="KW-1185">Reference proteome</keyword>
<dbReference type="Proteomes" id="UP000054342">
    <property type="component" value="Unassembled WGS sequence"/>
</dbReference>
<dbReference type="EMBL" id="KN847323">
    <property type="protein sequence ID" value="KIW49842.1"/>
    <property type="molecule type" value="Genomic_DNA"/>
</dbReference>
<dbReference type="OrthoDB" id="5287717at2759"/>
<sequence>MGGSRGVQNPETGYEGLQHGYSNTISQHPTTTRINLKKIGANEDSNNFHGHGQLLPRFWLRTLTCIFVPLLVTAYYGGLYAYWILRYDDGGPVAQGPPAGRWAYYIWFVVSATGIGLSKYGLAGVEAGMLMDKRWAAKNAMQLMSHCEKTWSGPSGWVRMRTIPSPTWLLLAAVSLTPYVALPLSGFTLQLTTGYSTSNSSTSYATLVGQRQDTFLDQNLQDVFTRSFNRWSTSTSSALSSRSAYYVPADNSTLIDRTWLQSFPNIWPDWPAMSVFIAPQSTSVVAGEAWGLESTFNCTIVSDISQFILLSQRNSNGSAPRCQPITFNSSDATPEYMGLPDLCDFDVYTLNPISNATLIDLNVIDSVSFPVGIMEMAVGYNKSEWQSIPFSNLDPVTFEAALWQNPIKMVQKCAPLERLVSNALGTTVKGMQKSFRLDDVTSELTGQDDTSLKTLDAIGFRCQSRYRTGTATLDGRTGTCDGFSYSEASSMVSATPVPIATAIPRIFRSEVSAALSLQDMYGQTALSATIDSLPLDFTEDSNMDLNPMAYIASNVSWLQNIYKSADAFYRQPLYCDDQGNVNVSLTSTWQQLQLLNSTQFMTSMVRAFKAYALEMARPTVQDRQSAPWTDRLSTVQPALIVSSGDVSPLPVLVLLAVWATSCVVLGVVFGIRRRWSETLDGFSMFRFGADFPIFHAMERSSTRHFSESAALLNIPGLVGDSRPESGVGYISLVDGPWDAANRRKKYV</sequence>
<dbReference type="GeneID" id="25333395"/>
<proteinExistence type="predicted"/>
<keyword evidence="1" id="KW-0472">Membrane</keyword>
<gene>
    <name evidence="2" type="ORF">PV05_11487</name>
</gene>
<protein>
    <submittedName>
        <fullName evidence="2">Uncharacterized protein</fullName>
    </submittedName>
</protein>
<feature type="transmembrane region" description="Helical" evidence="1">
    <location>
        <begin position="58"/>
        <end position="84"/>
    </location>
</feature>